<dbReference type="GO" id="GO:0009117">
    <property type="term" value="P:nucleotide metabolic process"/>
    <property type="evidence" value="ECO:0007669"/>
    <property type="project" value="InterPro"/>
</dbReference>
<evidence type="ECO:0000313" key="2">
    <source>
        <dbReference type="EMBL" id="CAH1244918.1"/>
    </source>
</evidence>
<dbReference type="GO" id="GO:0000287">
    <property type="term" value="F:magnesium ion binding"/>
    <property type="evidence" value="ECO:0007669"/>
    <property type="project" value="InterPro"/>
</dbReference>
<dbReference type="Proteomes" id="UP000838412">
    <property type="component" value="Chromosome 14"/>
</dbReference>
<feature type="compositionally biased region" description="Basic and acidic residues" evidence="1">
    <location>
        <begin position="323"/>
        <end position="351"/>
    </location>
</feature>
<dbReference type="PANTHER" id="PTHR31367">
    <property type="entry name" value="CYTOSOLIC 5'-NUCLEOTIDASE 1 FAMILY MEMBER"/>
    <property type="match status" value="1"/>
</dbReference>
<feature type="region of interest" description="Disordered" evidence="1">
    <location>
        <begin position="323"/>
        <end position="358"/>
    </location>
</feature>
<dbReference type="OrthoDB" id="9994138at2759"/>
<dbReference type="GO" id="GO:0008253">
    <property type="term" value="F:5'-nucleotidase activity"/>
    <property type="evidence" value="ECO:0007669"/>
    <property type="project" value="InterPro"/>
</dbReference>
<dbReference type="Pfam" id="PF06189">
    <property type="entry name" value="5-nucleotidase"/>
    <property type="match status" value="1"/>
</dbReference>
<proteinExistence type="predicted"/>
<dbReference type="PANTHER" id="PTHR31367:SF5">
    <property type="entry name" value="CYTOSOLIC 5'-NUCLEOTIDASE 1A"/>
    <property type="match status" value="1"/>
</dbReference>
<name>A0A8J9YZS5_BRALA</name>
<gene>
    <name evidence="2" type="primary">NT5C1A</name>
    <name evidence="2" type="ORF">BLAG_LOCUS7428</name>
</gene>
<evidence type="ECO:0000313" key="3">
    <source>
        <dbReference type="Proteomes" id="UP000838412"/>
    </source>
</evidence>
<accession>A0A8J9YZS5</accession>
<evidence type="ECO:0000256" key="1">
    <source>
        <dbReference type="SAM" id="MobiDB-lite"/>
    </source>
</evidence>
<protein>
    <submittedName>
        <fullName evidence="2">NT5C1A protein</fullName>
    </submittedName>
</protein>
<sequence length="381" mass="42401">MADSSSAIVQPPKDRRNTITVALSARALFDLETENKFYQENGLEAYIQHMVERENEVLGKGPAFEFVESALAVNDRIRKLDPKDNELFDIVIVSRNHAQAAIRLINSINHYGLCLERITLAGGADPTTYLGAWKADLFLSPDEHDVRSAIKAGFPAAVVYKYNGEDLPNDQLRIVFDGDAVLFSDEAERVYQQRGFPAFVENERQKAGMPLDEGPLRKFASRIAAIQEKFHAKEVPCPIRTYILTARSGASAGKRAILTLREWGLKIDECTFNAGASKAAMLKAIKPHLFFDDSPSHIDAALEENIPAARVLYGIKDEKVETKPAEKVEAKRAEKVEAKPAEKVEAKPAEKSRKRGREKVVECDVAKGTLKEHFPVKKTKS</sequence>
<dbReference type="EMBL" id="OV696699">
    <property type="protein sequence ID" value="CAH1244918.1"/>
    <property type="molecule type" value="Genomic_DNA"/>
</dbReference>
<reference evidence="2" key="1">
    <citation type="submission" date="2022-01" db="EMBL/GenBank/DDBJ databases">
        <authorList>
            <person name="Braso-Vives M."/>
        </authorList>
    </citation>
    <scope>NUCLEOTIDE SEQUENCE</scope>
</reference>
<organism evidence="2 3">
    <name type="scientific">Branchiostoma lanceolatum</name>
    <name type="common">Common lancelet</name>
    <name type="synonym">Amphioxus lanceolatum</name>
    <dbReference type="NCBI Taxonomy" id="7740"/>
    <lineage>
        <taxon>Eukaryota</taxon>
        <taxon>Metazoa</taxon>
        <taxon>Chordata</taxon>
        <taxon>Cephalochordata</taxon>
        <taxon>Leptocardii</taxon>
        <taxon>Amphioxiformes</taxon>
        <taxon>Branchiostomatidae</taxon>
        <taxon>Branchiostoma</taxon>
    </lineage>
</organism>
<dbReference type="InterPro" id="IPR010394">
    <property type="entry name" value="5-nucleotidase"/>
</dbReference>
<dbReference type="GO" id="GO:0005829">
    <property type="term" value="C:cytosol"/>
    <property type="evidence" value="ECO:0007669"/>
    <property type="project" value="TreeGrafter"/>
</dbReference>
<dbReference type="AlphaFoldDB" id="A0A8J9YZS5"/>
<dbReference type="GO" id="GO:0046085">
    <property type="term" value="P:adenosine metabolic process"/>
    <property type="evidence" value="ECO:0007669"/>
    <property type="project" value="TreeGrafter"/>
</dbReference>
<dbReference type="GO" id="GO:0000166">
    <property type="term" value="F:nucleotide binding"/>
    <property type="evidence" value="ECO:0007669"/>
    <property type="project" value="InterPro"/>
</dbReference>
<keyword evidence="3" id="KW-1185">Reference proteome</keyword>